<feature type="binding site" evidence="8">
    <location>
        <position position="380"/>
    </location>
    <ligand>
        <name>Fe cation</name>
        <dbReference type="ChEBI" id="CHEBI:24875"/>
    </ligand>
</feature>
<dbReference type="PROSITE" id="PS51671">
    <property type="entry name" value="ACT"/>
    <property type="match status" value="1"/>
</dbReference>
<keyword evidence="5" id="KW-0560">Oxidoreductase</keyword>
<dbReference type="PROSITE" id="PS51410">
    <property type="entry name" value="BH4_AAA_HYDROXYL_2"/>
    <property type="match status" value="1"/>
</dbReference>
<dbReference type="GO" id="GO:0004664">
    <property type="term" value="F:prephenate dehydratase activity"/>
    <property type="evidence" value="ECO:0007669"/>
    <property type="project" value="InterPro"/>
</dbReference>
<feature type="compositionally biased region" description="Polar residues" evidence="9">
    <location>
        <begin position="70"/>
        <end position="85"/>
    </location>
</feature>
<gene>
    <name evidence="12" type="ORF">HTAM1171_LOCUS2064</name>
</gene>
<feature type="binding site" evidence="8">
    <location>
        <position position="420"/>
    </location>
    <ligand>
        <name>Fe cation</name>
        <dbReference type="ChEBI" id="CHEBI:24875"/>
    </ligand>
</feature>
<evidence type="ECO:0000256" key="3">
    <source>
        <dbReference type="ARBA" id="ARBA00011995"/>
    </source>
</evidence>
<dbReference type="InterPro" id="IPR036951">
    <property type="entry name" value="ArAA_hydroxylase_sf"/>
</dbReference>
<dbReference type="InterPro" id="IPR045865">
    <property type="entry name" value="ACT-like_dom_sf"/>
</dbReference>
<keyword evidence="7" id="KW-0503">Monooxygenase</keyword>
<protein>
    <recommendedName>
        <fullName evidence="3">phenylalanine 4-monooxygenase</fullName>
        <ecNumber evidence="3">1.14.16.1</ecNumber>
    </recommendedName>
</protein>
<feature type="binding site" evidence="8">
    <location>
        <position position="375"/>
    </location>
    <ligand>
        <name>Fe cation</name>
        <dbReference type="ChEBI" id="CHEBI:24875"/>
    </ligand>
</feature>
<dbReference type="PANTHER" id="PTHR11473">
    <property type="entry name" value="AROMATIC AMINO ACID HYDROXYLASE"/>
    <property type="match status" value="1"/>
</dbReference>
<dbReference type="InterPro" id="IPR036329">
    <property type="entry name" value="Aro-AA_hydroxylase_C_sf"/>
</dbReference>
<evidence type="ECO:0000256" key="1">
    <source>
        <dbReference type="ARBA" id="ARBA00001954"/>
    </source>
</evidence>
<sequence>MMSTASLLLRRTSARTIPWISNSKTAGKKIAPKYAACLSSFSGRNKRNQKRQHSSLELSHDHDDTDYNHNESNNDPNPLQPPQRWTTYNDKLSILEVEPEESTSIMKPMSTESTNIKPMSIAEGSQRTSVLMELTDRVGILHDVLKYFWKFDVNVTRIESRPSTSQGKFDFFVDFDGKVDDDNVEKLLKALTDTLLIDNLLILDEKEVQWFPRHISELDLVANRTLDAGTDLESDHPGFHDEIYRSRRAKLAEVAMNHKWDDNIPTIDYTAEEIETWGAVWDQMENLWDKYACKEYKQSLNLMKKHCNYSRDNIPQQQDVSKFLQNHSNFRMRPVAGLLSSRDFLNGLAFRVFFSTQYIRHHSVPLYTPEPDICHELLGHAPMFADRDFADFSQEIGLASLGASDEDVQKLATCYWHSVEFGICRENDGIKAYGAGLLSSFGELEYSCADDHPSQEGYDAPEIKPWDPAAAAAQEFPITTYQPVYFLAESLQDAKQKMRQYCEDLPRPFFAMYNAQNDTVHIDRPVKRTVGVPSSNEDTASE</sequence>
<dbReference type="EC" id="1.14.16.1" evidence="3"/>
<dbReference type="PRINTS" id="PR00372">
    <property type="entry name" value="FYWHYDRXLASE"/>
</dbReference>
<dbReference type="EMBL" id="HBGV01003375">
    <property type="protein sequence ID" value="CAD9474189.1"/>
    <property type="molecule type" value="Transcribed_RNA"/>
</dbReference>
<dbReference type="PANTHER" id="PTHR11473:SF24">
    <property type="entry name" value="PHENYLALANINE-4-HYDROXYLASE"/>
    <property type="match status" value="1"/>
</dbReference>
<dbReference type="InterPro" id="IPR002912">
    <property type="entry name" value="ACT_dom"/>
</dbReference>
<dbReference type="AlphaFoldDB" id="A0A7S2MBJ1"/>
<feature type="compositionally biased region" description="Basic residues" evidence="9">
    <location>
        <begin position="44"/>
        <end position="53"/>
    </location>
</feature>
<feature type="region of interest" description="Disordered" evidence="9">
    <location>
        <begin position="42"/>
        <end position="85"/>
    </location>
</feature>
<keyword evidence="6 8" id="KW-0408">Iron</keyword>
<comment type="similarity">
    <text evidence="2">Belongs to the biopterin-dependent aromatic amino acid hydroxylase family.</text>
</comment>
<evidence type="ECO:0000256" key="7">
    <source>
        <dbReference type="ARBA" id="ARBA00023033"/>
    </source>
</evidence>
<evidence type="ECO:0000256" key="2">
    <source>
        <dbReference type="ARBA" id="ARBA00009712"/>
    </source>
</evidence>
<dbReference type="SUPFAM" id="SSF56534">
    <property type="entry name" value="Aromatic aminoacid monoxygenases, catalytic and oligomerization domains"/>
    <property type="match status" value="1"/>
</dbReference>
<dbReference type="PROSITE" id="PS00858">
    <property type="entry name" value="PREPHENATE_DEHYDR_2"/>
    <property type="match status" value="1"/>
</dbReference>
<dbReference type="CDD" id="cd04905">
    <property type="entry name" value="ACT_CM-PDT"/>
    <property type="match status" value="1"/>
</dbReference>
<dbReference type="GO" id="GO:0004505">
    <property type="term" value="F:phenylalanine 4-monooxygenase activity"/>
    <property type="evidence" value="ECO:0007669"/>
    <property type="project" value="UniProtKB-EC"/>
</dbReference>
<dbReference type="GO" id="GO:0009094">
    <property type="term" value="P:L-phenylalanine biosynthetic process"/>
    <property type="evidence" value="ECO:0007669"/>
    <property type="project" value="InterPro"/>
</dbReference>
<dbReference type="GO" id="GO:0005506">
    <property type="term" value="F:iron ion binding"/>
    <property type="evidence" value="ECO:0007669"/>
    <property type="project" value="InterPro"/>
</dbReference>
<organism evidence="12">
    <name type="scientific">Helicotheca tamesis</name>
    <dbReference type="NCBI Taxonomy" id="374047"/>
    <lineage>
        <taxon>Eukaryota</taxon>
        <taxon>Sar</taxon>
        <taxon>Stramenopiles</taxon>
        <taxon>Ochrophyta</taxon>
        <taxon>Bacillariophyta</taxon>
        <taxon>Mediophyceae</taxon>
        <taxon>Lithodesmiophycidae</taxon>
        <taxon>Lithodesmiales</taxon>
        <taxon>Lithodesmiaceae</taxon>
        <taxon>Helicotheca</taxon>
    </lineage>
</organism>
<dbReference type="Pfam" id="PF00351">
    <property type="entry name" value="Biopterin_H"/>
    <property type="match status" value="1"/>
</dbReference>
<name>A0A7S2MBJ1_9STRA</name>
<evidence type="ECO:0000256" key="6">
    <source>
        <dbReference type="ARBA" id="ARBA00023004"/>
    </source>
</evidence>
<keyword evidence="4 8" id="KW-0479">Metal-binding</keyword>
<dbReference type="InterPro" id="IPR018528">
    <property type="entry name" value="Preph_deHydtase_CS"/>
</dbReference>
<evidence type="ECO:0000256" key="5">
    <source>
        <dbReference type="ARBA" id="ARBA00023002"/>
    </source>
</evidence>
<evidence type="ECO:0000259" key="11">
    <source>
        <dbReference type="PROSITE" id="PS51671"/>
    </source>
</evidence>
<accession>A0A7S2MBJ1</accession>
<dbReference type="Pfam" id="PF01842">
    <property type="entry name" value="ACT"/>
    <property type="match status" value="1"/>
</dbReference>
<proteinExistence type="inferred from homology"/>
<comment type="cofactor">
    <cofactor evidence="1 8">
        <name>Fe(2+)</name>
        <dbReference type="ChEBI" id="CHEBI:29033"/>
    </cofactor>
</comment>
<evidence type="ECO:0000313" key="12">
    <source>
        <dbReference type="EMBL" id="CAD9474189.1"/>
    </source>
</evidence>
<feature type="compositionally biased region" description="Basic and acidic residues" evidence="9">
    <location>
        <begin position="58"/>
        <end position="69"/>
    </location>
</feature>
<feature type="domain" description="ACT" evidence="11">
    <location>
        <begin position="129"/>
        <end position="205"/>
    </location>
</feature>
<dbReference type="InterPro" id="IPR001273">
    <property type="entry name" value="ArAA_hydroxylase"/>
</dbReference>
<dbReference type="InterPro" id="IPR019774">
    <property type="entry name" value="Aromatic-AA_hydroxylase_C"/>
</dbReference>
<evidence type="ECO:0000259" key="10">
    <source>
        <dbReference type="PROSITE" id="PS51410"/>
    </source>
</evidence>
<evidence type="ECO:0000256" key="4">
    <source>
        <dbReference type="ARBA" id="ARBA00022723"/>
    </source>
</evidence>
<feature type="domain" description="Biopterin-dependent aromatic amino acid hydroxylase family profile" evidence="10">
    <location>
        <begin position="196"/>
        <end position="542"/>
    </location>
</feature>
<dbReference type="Gene3D" id="1.10.800.10">
    <property type="entry name" value="Aromatic amino acid hydroxylase"/>
    <property type="match status" value="1"/>
</dbReference>
<evidence type="ECO:0000256" key="9">
    <source>
        <dbReference type="SAM" id="MobiDB-lite"/>
    </source>
</evidence>
<dbReference type="SUPFAM" id="SSF55021">
    <property type="entry name" value="ACT-like"/>
    <property type="match status" value="1"/>
</dbReference>
<reference evidence="12" key="1">
    <citation type="submission" date="2021-01" db="EMBL/GenBank/DDBJ databases">
        <authorList>
            <person name="Corre E."/>
            <person name="Pelletier E."/>
            <person name="Niang G."/>
            <person name="Scheremetjew M."/>
            <person name="Finn R."/>
            <person name="Kale V."/>
            <person name="Holt S."/>
            <person name="Cochrane G."/>
            <person name="Meng A."/>
            <person name="Brown T."/>
            <person name="Cohen L."/>
        </authorList>
    </citation>
    <scope>NUCLEOTIDE SEQUENCE</scope>
    <source>
        <strain evidence="12">CCMP826</strain>
    </source>
</reference>
<evidence type="ECO:0000256" key="8">
    <source>
        <dbReference type="PIRSR" id="PIRSR601273-2"/>
    </source>
</evidence>